<reference evidence="1 2" key="2">
    <citation type="submission" date="2018-03" db="EMBL/GenBank/DDBJ databases">
        <title>The ancient ancestry and fast evolution of plastids.</title>
        <authorList>
            <person name="Moore K.R."/>
            <person name="Magnabosco C."/>
            <person name="Momper L."/>
            <person name="Gold D.A."/>
            <person name="Bosak T."/>
            <person name="Fournier G.P."/>
        </authorList>
    </citation>
    <scope>NUCLEOTIDE SEQUENCE [LARGE SCALE GENOMIC DNA]</scope>
    <source>
        <strain evidence="1 2">CCAP 1448/3</strain>
    </source>
</reference>
<protein>
    <submittedName>
        <fullName evidence="1">Uncharacterized protein</fullName>
    </submittedName>
</protein>
<dbReference type="EMBL" id="PVWJ01000062">
    <property type="protein sequence ID" value="PSB02371.1"/>
    <property type="molecule type" value="Genomic_DNA"/>
</dbReference>
<dbReference type="AlphaFoldDB" id="A0A2T1C279"/>
<proteinExistence type="predicted"/>
<dbReference type="RefSeq" id="WP_106289161.1">
    <property type="nucleotide sequence ID" value="NZ_CAWNTC010000071.1"/>
</dbReference>
<dbReference type="Proteomes" id="UP000238762">
    <property type="component" value="Unassembled WGS sequence"/>
</dbReference>
<organism evidence="1 2">
    <name type="scientific">Merismopedia glauca CCAP 1448/3</name>
    <dbReference type="NCBI Taxonomy" id="1296344"/>
    <lineage>
        <taxon>Bacteria</taxon>
        <taxon>Bacillati</taxon>
        <taxon>Cyanobacteriota</taxon>
        <taxon>Cyanophyceae</taxon>
        <taxon>Synechococcales</taxon>
        <taxon>Merismopediaceae</taxon>
        <taxon>Merismopedia</taxon>
    </lineage>
</organism>
<keyword evidence="2" id="KW-1185">Reference proteome</keyword>
<evidence type="ECO:0000313" key="1">
    <source>
        <dbReference type="EMBL" id="PSB02371.1"/>
    </source>
</evidence>
<sequence>MMKHIKVRVTLGEKNFFTAKANHYELKLNDYARSLLIGVDRNRFIKPKSRIKFDTLIAMSKGTVRDLRNLGHNVDEYLPILNNLESAAWRESQFKKKPLQLIVDESPAMLHLHFSTEEIAQIARQSLLNNQSRNDYIRGTLRHRDLPNYKFGEVPLELWQSLWSIWLELGDFKTSVVCQTSYI</sequence>
<reference evidence="1 2" key="1">
    <citation type="submission" date="2018-02" db="EMBL/GenBank/DDBJ databases">
        <authorList>
            <person name="Cohen D.B."/>
            <person name="Kent A.D."/>
        </authorList>
    </citation>
    <scope>NUCLEOTIDE SEQUENCE [LARGE SCALE GENOMIC DNA]</scope>
    <source>
        <strain evidence="1 2">CCAP 1448/3</strain>
    </source>
</reference>
<evidence type="ECO:0000313" key="2">
    <source>
        <dbReference type="Proteomes" id="UP000238762"/>
    </source>
</evidence>
<comment type="caution">
    <text evidence="1">The sequence shown here is derived from an EMBL/GenBank/DDBJ whole genome shotgun (WGS) entry which is preliminary data.</text>
</comment>
<accession>A0A2T1C279</accession>
<name>A0A2T1C279_9CYAN</name>
<gene>
    <name evidence="1" type="ORF">C7B64_13375</name>
</gene>